<evidence type="ECO:0000256" key="1">
    <source>
        <dbReference type="SAM" id="MobiDB-lite"/>
    </source>
</evidence>
<feature type="chain" id="PRO_5035437117" description="WSC domain-containing protein" evidence="2">
    <location>
        <begin position="19"/>
        <end position="1971"/>
    </location>
</feature>
<feature type="signal peptide" evidence="2">
    <location>
        <begin position="1"/>
        <end position="18"/>
    </location>
</feature>
<dbReference type="InterPro" id="IPR002889">
    <property type="entry name" value="WSC_carb-bd"/>
</dbReference>
<protein>
    <recommendedName>
        <fullName evidence="3">WSC domain-containing protein</fullName>
    </recommendedName>
</protein>
<feature type="domain" description="WSC" evidence="3">
    <location>
        <begin position="583"/>
        <end position="676"/>
    </location>
</feature>
<feature type="domain" description="WSC" evidence="3">
    <location>
        <begin position="1155"/>
        <end position="1245"/>
    </location>
</feature>
<dbReference type="Pfam" id="PF01822">
    <property type="entry name" value="WSC"/>
    <property type="match status" value="8"/>
</dbReference>
<evidence type="ECO:0000259" key="3">
    <source>
        <dbReference type="PROSITE" id="PS51212"/>
    </source>
</evidence>
<feature type="domain" description="WSC" evidence="3">
    <location>
        <begin position="735"/>
        <end position="828"/>
    </location>
</feature>
<evidence type="ECO:0000313" key="4">
    <source>
        <dbReference type="EMBL" id="KAG7529384.1"/>
    </source>
</evidence>
<feature type="domain" description="WSC" evidence="3">
    <location>
        <begin position="942"/>
        <end position="1030"/>
    </location>
</feature>
<reference evidence="4" key="1">
    <citation type="submission" date="2020-04" db="EMBL/GenBank/DDBJ databases">
        <title>Analysis of mating type loci in Filobasidium floriforme.</title>
        <authorList>
            <person name="Nowrousian M."/>
        </authorList>
    </citation>
    <scope>NUCLEOTIDE SEQUENCE</scope>
    <source>
        <strain evidence="4">CBS 6242</strain>
    </source>
</reference>
<accession>A0A8K0JGU1</accession>
<evidence type="ECO:0000256" key="2">
    <source>
        <dbReference type="SAM" id="SignalP"/>
    </source>
</evidence>
<keyword evidence="2" id="KW-0732">Signal</keyword>
<feature type="domain" description="WSC" evidence="3">
    <location>
        <begin position="1049"/>
        <end position="1144"/>
    </location>
</feature>
<feature type="compositionally biased region" description="Low complexity" evidence="1">
    <location>
        <begin position="1367"/>
        <end position="1394"/>
    </location>
</feature>
<dbReference type="InterPro" id="IPR018535">
    <property type="entry name" value="DUF1996"/>
</dbReference>
<feature type="domain" description="WSC" evidence="3">
    <location>
        <begin position="375"/>
        <end position="470"/>
    </location>
</feature>
<feature type="region of interest" description="Disordered" evidence="1">
    <location>
        <begin position="1265"/>
        <end position="1296"/>
    </location>
</feature>
<sequence>MRTAFLATILTFLPCALAGQDAWHMDVLGTLVREQLDPIVSPNKQSSHMHRIAGGSAFAANYDYETQLTSSCTTSGLTIDKSNYWMPQLYWVNSSTSFYPLTSVNRFYYFLGRDDPNVPVNPFPKGLRILQGDPNAKTSIGWNTFQCQRSTTDQYNGDSFNFDTPCAQGIKTEVRFPPCWDGINLYKSDGSHMTWPSIAPGFGNCPLSHPVRLPQILLEYTWQVPAFARGINTRGNLAWANGDTTGYGIHADFQNGWDYEILKAALQDPACVGLGNSIAIIDCPTFANYVNLAAAKACTRPDRGSLTEPTGVTDWSAISSLPGCNQLWGSTGSKPTCNPAVPGLSVAGLTGTDGPYLASAYGQESSFKLPENATDWTRVGCFFSNSNPTLDNTNSFYDAYMTPERCTAACGKTGKPFAAMQKRGDPYVCMCGSGLSNLAALEPSQCTLPCPGDASQTCGGMYFWEVYYGPNTTTRDGGCYMPSANPTSPGFDASATYSFSSSMMTRSVCSSACQDRKSDWAGLLNGNTCSCGNGYPVGSGTFSPDDQCNTKCNGNETCGTPSNLFIMLLGTSNTTSSSEIDRKDGKMGCYLDSSSARALTGSTYKHPSLMTPDYCREGCLEMGFSLSGVEAGDTCYCGNDNLSKQIMPESQCGQACSGNSSLTCGNSNNIEIYNTSSNVQALAAIKTSRASNWLGCWADSPVGTALTQYSYSSSVMTGTACKEACAGFGYAFAGTENGKSCYTDSGTSRTLGSYSFTSSSMTNTMCRTGCAQLKYAFAGTEGGNQCYCGQAIGSSAALQPNSVCSTVCAGNSSQTCGGGWRIKVYAIDDYHVPIEPEGSLGCYMTTNPSTKANGLSAYSYSNGNMDTSLCRLTCLSQGYSVASLNFGNKCSCGNAWVGGAQIATLLCDTKCVGNSSETCGNGWASTVLSTAGAAFVPPADGIAGLQGCFADPATMKAYSYTSTIMSPGLCAQQCKMLNYPLSGVQNGNTCLCGSSMPKARLPLSSCATQCANVANVTCGGSTTVAAYLVDPLVSQLTAAGQLIGSNPGARGYIGCYQDASTGKLLSDWSYYTSGLTTQTCLQLCAAQGYALAGTTNGKTCYCGNVKTPGTSGFLRADSECATPCAGNTTEMCGGGYRVSLYDTKAARVSTTLVNQPGLVGCYESGSLQAAPPYSLYSATMTASTCRSTCLNRGYTTAALNKNNCYCTTAKTWGGIRPLGDCTLTCPGNGAQLCGGNNLLSLYNTSDSPASGTSSFSTSTQASSYSQSSSLTTRPITSTQQATGTSPSSVRSATGVTSTMRGTVLSSISSFTSMFSATATRASVSSSVSSTTVPSSSSGFTASIGTGAVTRVATTAATSILSQGSSVSRSSSVSSISSASRTQTGTASSTGTQSSMPVQNGIACPLQSQPAAQYIYIYRTETATVTVTASPSSTAPAMDLNRRRNRILPFVLVGLVILLAGRYQFDGGPNTPRRDFETAFPRPQWASDHPNYHSRHLAENEWKIRRIAACVEANNCPPHRDEVIIMASWHCHVARYAGYRGGEGVWCLAIVDWLERAGYTLLWVSDDYEEARRLHLQIPDLTKVRLAWIDSPARIPSDIPRPSSCFPVNFRAQMVIGGGEQRAKDVFKTKQDPSGIPAWKHIDFYYFPTQDRSPISDAWIICAEPEAFEPGRGFTYIGYPLVCNTSQVVPYEKRSNRVWVLTKRLQYFYSVDPAWEPSFFRRAHDVLSKEFPDFEFVAAYVDDRSEEQKKKNPEWVAVDGVRNLGSLNADQFQQEVAASRTMLGIGSPGLSPSPHIALCMGVSFINPFVLPGFGTMEDRRSWRFAQHATMMRLDPPFVWHARRFVFEEFLQAIRESLQTPTPRQVDYQWPHMTLEAFEERMHKLTSRNLSAEAEVIFQQASGDNTDDPRRKVSERALYPEIFDQLWANLIGRSFITSVLGFVIDEIGVPDLYRLLKMLSRVSISDVSGQVGE</sequence>
<dbReference type="Pfam" id="PF09362">
    <property type="entry name" value="DUF1996"/>
    <property type="match status" value="1"/>
</dbReference>
<dbReference type="SMART" id="SM00321">
    <property type="entry name" value="WSC"/>
    <property type="match status" value="8"/>
</dbReference>
<name>A0A8K0JGU1_9TREE</name>
<proteinExistence type="predicted"/>
<dbReference type="PANTHER" id="PTHR43662:SF3">
    <property type="entry name" value="DOMAIN PROTEIN, PUTATIVE (AFU_ORTHOLOGUE AFUA_6G11970)-RELATED"/>
    <property type="match status" value="1"/>
</dbReference>
<feature type="region of interest" description="Disordered" evidence="1">
    <location>
        <begin position="1367"/>
        <end position="1396"/>
    </location>
</feature>
<gene>
    <name evidence="4" type="ORF">FFLO_05699</name>
</gene>
<keyword evidence="5" id="KW-1185">Reference proteome</keyword>
<evidence type="ECO:0000313" key="5">
    <source>
        <dbReference type="Proteomes" id="UP000812966"/>
    </source>
</evidence>
<feature type="domain" description="WSC" evidence="3">
    <location>
        <begin position="473"/>
        <end position="570"/>
    </location>
</feature>
<organism evidence="4 5">
    <name type="scientific">Filobasidium floriforme</name>
    <dbReference type="NCBI Taxonomy" id="5210"/>
    <lineage>
        <taxon>Eukaryota</taxon>
        <taxon>Fungi</taxon>
        <taxon>Dikarya</taxon>
        <taxon>Basidiomycota</taxon>
        <taxon>Agaricomycotina</taxon>
        <taxon>Tremellomycetes</taxon>
        <taxon>Filobasidiales</taxon>
        <taxon>Filobasidiaceae</taxon>
        <taxon>Filobasidium</taxon>
    </lineage>
</organism>
<feature type="compositionally biased region" description="Polar residues" evidence="1">
    <location>
        <begin position="1273"/>
        <end position="1296"/>
    </location>
</feature>
<comment type="caution">
    <text evidence="4">The sequence shown here is derived from an EMBL/GenBank/DDBJ whole genome shotgun (WGS) entry which is preliminary data.</text>
</comment>
<dbReference type="EMBL" id="JABELV010000152">
    <property type="protein sequence ID" value="KAG7529384.1"/>
    <property type="molecule type" value="Genomic_DNA"/>
</dbReference>
<dbReference type="Proteomes" id="UP000812966">
    <property type="component" value="Unassembled WGS sequence"/>
</dbReference>
<dbReference type="PANTHER" id="PTHR43662">
    <property type="match status" value="1"/>
</dbReference>
<feature type="domain" description="WSC" evidence="3">
    <location>
        <begin position="836"/>
        <end position="931"/>
    </location>
</feature>
<dbReference type="PROSITE" id="PS51212">
    <property type="entry name" value="WSC"/>
    <property type="match status" value="8"/>
</dbReference>